<comment type="caution">
    <text evidence="1">The sequence shown here is derived from an EMBL/GenBank/DDBJ whole genome shotgun (WGS) entry which is preliminary data.</text>
</comment>
<sequence length="114" mass="13475">MDPFTPVLKRFLEEERHISDVYNSNQPMNKGIKDALRSIRQTREQNKKQILKSNEKLSLRQQYEIIGELKAMPDVKNQIKDMTKTRRLKMQANEYSVKLPQTKSKVFSQFTSSQ</sequence>
<evidence type="ECO:0000313" key="1">
    <source>
        <dbReference type="EMBL" id="CAF1038372.1"/>
    </source>
</evidence>
<dbReference type="AlphaFoldDB" id="A0A814JHF9"/>
<accession>A0A814JHF9</accession>
<protein>
    <submittedName>
        <fullName evidence="1">Uncharacterized protein</fullName>
    </submittedName>
</protein>
<reference evidence="1" key="1">
    <citation type="submission" date="2021-02" db="EMBL/GenBank/DDBJ databases">
        <authorList>
            <person name="Nowell W R."/>
        </authorList>
    </citation>
    <scope>NUCLEOTIDE SEQUENCE</scope>
</reference>
<organism evidence="1 2">
    <name type="scientific">Rotaria sordida</name>
    <dbReference type="NCBI Taxonomy" id="392033"/>
    <lineage>
        <taxon>Eukaryota</taxon>
        <taxon>Metazoa</taxon>
        <taxon>Spiralia</taxon>
        <taxon>Gnathifera</taxon>
        <taxon>Rotifera</taxon>
        <taxon>Eurotatoria</taxon>
        <taxon>Bdelloidea</taxon>
        <taxon>Philodinida</taxon>
        <taxon>Philodinidae</taxon>
        <taxon>Rotaria</taxon>
    </lineage>
</organism>
<evidence type="ECO:0000313" key="2">
    <source>
        <dbReference type="Proteomes" id="UP000663864"/>
    </source>
</evidence>
<proteinExistence type="predicted"/>
<dbReference type="EMBL" id="CAJNOT010000625">
    <property type="protein sequence ID" value="CAF1038372.1"/>
    <property type="molecule type" value="Genomic_DNA"/>
</dbReference>
<gene>
    <name evidence="1" type="ORF">ZHD862_LOCUS14418</name>
</gene>
<dbReference type="Proteomes" id="UP000663864">
    <property type="component" value="Unassembled WGS sequence"/>
</dbReference>
<name>A0A814JHF9_9BILA</name>